<dbReference type="Proteomes" id="UP000006251">
    <property type="component" value="Unassembled WGS sequence"/>
</dbReference>
<sequence>MTIKKAYVDTLLGQIHFRYGGPTDAIPIIFLHQNTSSSKMFERTMEKLCNIHHVIAFDLPGFGESYDPPDFDSISQLTLPIIEAINALEIDEFHLCGQHTGAGMAAEIGVLLPERVRSVMMIGPLLLTNEEKQWYRDNFKGSAKPDKDAQYLRATWEYLETNGAGVNLEMFHDEFWQSLRSWRARGMVYGCVWDYPFEGFFELLKCPMLLMSAPDDVLYQGYLRAKEARPAACAVELRGSNFEAYLDPNGTSNAISNFLNKTIQQIK</sequence>
<dbReference type="InterPro" id="IPR050266">
    <property type="entry name" value="AB_hydrolase_sf"/>
</dbReference>
<evidence type="ECO:0000313" key="2">
    <source>
        <dbReference type="EMBL" id="GAC27200.1"/>
    </source>
</evidence>
<dbReference type="AlphaFoldDB" id="K6ZV33"/>
<dbReference type="InterPro" id="IPR029058">
    <property type="entry name" value="AB_hydrolase_fold"/>
</dbReference>
<gene>
    <name evidence="2" type="ORF">GPAL_0320</name>
</gene>
<proteinExistence type="predicted"/>
<dbReference type="SUPFAM" id="SSF53474">
    <property type="entry name" value="alpha/beta-Hydrolases"/>
    <property type="match status" value="1"/>
</dbReference>
<dbReference type="PANTHER" id="PTHR43798">
    <property type="entry name" value="MONOACYLGLYCEROL LIPASE"/>
    <property type="match status" value="1"/>
</dbReference>
<reference evidence="3" key="1">
    <citation type="journal article" date="2014" name="Environ. Microbiol.">
        <title>Comparative genomics of the marine bacterial genus Glaciecola reveals the high degree of genomic diversity and genomic characteristic for cold adaptation.</title>
        <authorList>
            <person name="Qin Q.L."/>
            <person name="Xie B.B."/>
            <person name="Yu Y."/>
            <person name="Shu Y.L."/>
            <person name="Rong J.C."/>
            <person name="Zhang Y.J."/>
            <person name="Zhao D.L."/>
            <person name="Chen X.L."/>
            <person name="Zhang X.Y."/>
            <person name="Chen B."/>
            <person name="Zhou B.C."/>
            <person name="Zhang Y.Z."/>
        </authorList>
    </citation>
    <scope>NUCLEOTIDE SEQUENCE [LARGE SCALE GENOMIC DNA]</scope>
    <source>
        <strain evidence="3">ACAM 615</strain>
    </source>
</reference>
<dbReference type="InterPro" id="IPR000073">
    <property type="entry name" value="AB_hydrolase_1"/>
</dbReference>
<feature type="domain" description="AB hydrolase-1" evidence="1">
    <location>
        <begin position="27"/>
        <end position="162"/>
    </location>
</feature>
<keyword evidence="3" id="KW-1185">Reference proteome</keyword>
<organism evidence="2 3">
    <name type="scientific">Brumicola pallidula DSM 14239 = ACAM 615</name>
    <dbReference type="NCBI Taxonomy" id="1121922"/>
    <lineage>
        <taxon>Bacteria</taxon>
        <taxon>Pseudomonadati</taxon>
        <taxon>Pseudomonadota</taxon>
        <taxon>Gammaproteobacteria</taxon>
        <taxon>Alteromonadales</taxon>
        <taxon>Alteromonadaceae</taxon>
        <taxon>Brumicola</taxon>
    </lineage>
</organism>
<evidence type="ECO:0000313" key="3">
    <source>
        <dbReference type="Proteomes" id="UP000006251"/>
    </source>
</evidence>
<accession>K6ZV33</accession>
<dbReference type="STRING" id="1121922.GCA_000428905_03462"/>
<dbReference type="EMBL" id="BAEQ01000007">
    <property type="protein sequence ID" value="GAC27200.1"/>
    <property type="molecule type" value="Genomic_DNA"/>
</dbReference>
<name>K6ZV33_9ALTE</name>
<dbReference type="Pfam" id="PF00561">
    <property type="entry name" value="Abhydrolase_1"/>
    <property type="match status" value="1"/>
</dbReference>
<dbReference type="OrthoDB" id="9779853at2"/>
<dbReference type="Gene3D" id="3.40.50.1820">
    <property type="entry name" value="alpha/beta hydrolase"/>
    <property type="match status" value="1"/>
</dbReference>
<dbReference type="RefSeq" id="WP_006008535.1">
    <property type="nucleotide sequence ID" value="NZ_AUAV01000022.1"/>
</dbReference>
<comment type="caution">
    <text evidence="2">The sequence shown here is derived from an EMBL/GenBank/DDBJ whole genome shotgun (WGS) entry which is preliminary data.</text>
</comment>
<protein>
    <recommendedName>
        <fullName evidence="1">AB hydrolase-1 domain-containing protein</fullName>
    </recommendedName>
</protein>
<evidence type="ECO:0000259" key="1">
    <source>
        <dbReference type="Pfam" id="PF00561"/>
    </source>
</evidence>